<dbReference type="Proteomes" id="UP000516052">
    <property type="component" value="Chromosome"/>
</dbReference>
<proteinExistence type="predicted"/>
<reference evidence="2 3" key="1">
    <citation type="submission" date="2020-08" db="EMBL/GenBank/DDBJ databases">
        <title>A novel species.</title>
        <authorList>
            <person name="Gao J."/>
        </authorList>
    </citation>
    <scope>NUCLEOTIDE SEQUENCE [LARGE SCALE GENOMIC DNA]</scope>
    <source>
        <strain evidence="2 3">CRXT-G-22</strain>
    </source>
</reference>
<keyword evidence="1" id="KW-0812">Transmembrane</keyword>
<feature type="transmembrane region" description="Helical" evidence="1">
    <location>
        <begin position="45"/>
        <end position="62"/>
    </location>
</feature>
<sequence length="139" mass="16128">MNPPGPYRLSRRQVRRPLVLAYAPSVTLLLVMTLSGAWVFSARELPFMVLGTTAAVLLVPFLNDDQVRLTEFNVRFRRHKVRWSEITLVEVRSLLGVRQVVLHTVSGKRRTLPAPHSFADPEFDRKAREITDWWERHRG</sequence>
<organism evidence="2 3">
    <name type="scientific">Streptomyces roseirectus</name>
    <dbReference type="NCBI Taxonomy" id="2768066"/>
    <lineage>
        <taxon>Bacteria</taxon>
        <taxon>Bacillati</taxon>
        <taxon>Actinomycetota</taxon>
        <taxon>Actinomycetes</taxon>
        <taxon>Kitasatosporales</taxon>
        <taxon>Streptomycetaceae</taxon>
        <taxon>Streptomyces</taxon>
    </lineage>
</organism>
<keyword evidence="3" id="KW-1185">Reference proteome</keyword>
<dbReference type="EMBL" id="CP060828">
    <property type="protein sequence ID" value="QNP70072.1"/>
    <property type="molecule type" value="Genomic_DNA"/>
</dbReference>
<dbReference type="KEGG" id="sroi:IAG44_11835"/>
<evidence type="ECO:0000313" key="3">
    <source>
        <dbReference type="Proteomes" id="UP000516052"/>
    </source>
</evidence>
<dbReference type="AlphaFoldDB" id="A0A7H0IBA6"/>
<protein>
    <recommendedName>
        <fullName evidence="4">PH domain-containing protein</fullName>
    </recommendedName>
</protein>
<evidence type="ECO:0008006" key="4">
    <source>
        <dbReference type="Google" id="ProtNLM"/>
    </source>
</evidence>
<keyword evidence="1" id="KW-1133">Transmembrane helix</keyword>
<dbReference type="RefSeq" id="WP_187747091.1">
    <property type="nucleotide sequence ID" value="NZ_CP060828.1"/>
</dbReference>
<keyword evidence="1" id="KW-0472">Membrane</keyword>
<accession>A0A7H0IBA6</accession>
<gene>
    <name evidence="2" type="ORF">IAG44_11835</name>
</gene>
<evidence type="ECO:0000256" key="1">
    <source>
        <dbReference type="SAM" id="Phobius"/>
    </source>
</evidence>
<name>A0A7H0IBA6_9ACTN</name>
<feature type="transmembrane region" description="Helical" evidence="1">
    <location>
        <begin position="18"/>
        <end position="39"/>
    </location>
</feature>
<evidence type="ECO:0000313" key="2">
    <source>
        <dbReference type="EMBL" id="QNP70072.1"/>
    </source>
</evidence>